<dbReference type="Pfam" id="PF14342">
    <property type="entry name" value="DUF4396"/>
    <property type="match status" value="1"/>
</dbReference>
<evidence type="ECO:0000259" key="2">
    <source>
        <dbReference type="Pfam" id="PF14342"/>
    </source>
</evidence>
<gene>
    <name evidence="3" type="ORF">SPPG_03894</name>
</gene>
<feature type="transmembrane region" description="Helical" evidence="1">
    <location>
        <begin position="172"/>
        <end position="193"/>
    </location>
</feature>
<dbReference type="InParanoid" id="A0A0L0HH38"/>
<dbReference type="RefSeq" id="XP_016608820.1">
    <property type="nucleotide sequence ID" value="XM_016752143.1"/>
</dbReference>
<name>A0A0L0HH38_SPIPD</name>
<evidence type="ECO:0000256" key="1">
    <source>
        <dbReference type="SAM" id="Phobius"/>
    </source>
</evidence>
<organism evidence="3 4">
    <name type="scientific">Spizellomyces punctatus (strain DAOM BR117)</name>
    <dbReference type="NCBI Taxonomy" id="645134"/>
    <lineage>
        <taxon>Eukaryota</taxon>
        <taxon>Fungi</taxon>
        <taxon>Fungi incertae sedis</taxon>
        <taxon>Chytridiomycota</taxon>
        <taxon>Chytridiomycota incertae sedis</taxon>
        <taxon>Chytridiomycetes</taxon>
        <taxon>Spizellomycetales</taxon>
        <taxon>Spizellomycetaceae</taxon>
        <taxon>Spizellomyces</taxon>
    </lineage>
</organism>
<keyword evidence="1" id="KW-0812">Transmembrane</keyword>
<dbReference type="Proteomes" id="UP000053201">
    <property type="component" value="Unassembled WGS sequence"/>
</dbReference>
<dbReference type="InterPro" id="IPR025509">
    <property type="entry name" value="DUF4396"/>
</dbReference>
<dbReference type="EMBL" id="KQ257455">
    <property type="protein sequence ID" value="KND00781.1"/>
    <property type="molecule type" value="Genomic_DNA"/>
</dbReference>
<evidence type="ECO:0000313" key="4">
    <source>
        <dbReference type="Proteomes" id="UP000053201"/>
    </source>
</evidence>
<dbReference type="GeneID" id="27687379"/>
<feature type="domain" description="DUF4396" evidence="2">
    <location>
        <begin position="75"/>
        <end position="200"/>
    </location>
</feature>
<proteinExistence type="predicted"/>
<dbReference type="OMA" id="MWFLQAY"/>
<keyword evidence="1" id="KW-0472">Membrane</keyword>
<feature type="transmembrane region" description="Helical" evidence="1">
    <location>
        <begin position="106"/>
        <end position="130"/>
    </location>
</feature>
<dbReference type="eggNOG" id="ENOG502S2G1">
    <property type="taxonomic scope" value="Eukaryota"/>
</dbReference>
<reference evidence="3 4" key="1">
    <citation type="submission" date="2009-08" db="EMBL/GenBank/DDBJ databases">
        <title>The Genome Sequence of Spizellomyces punctatus strain DAOM BR117.</title>
        <authorList>
            <consortium name="The Broad Institute Genome Sequencing Platform"/>
            <person name="Russ C."/>
            <person name="Cuomo C."/>
            <person name="Shea T."/>
            <person name="Young S.K."/>
            <person name="Zeng Q."/>
            <person name="Koehrsen M."/>
            <person name="Haas B."/>
            <person name="Borodovsky M."/>
            <person name="Guigo R."/>
            <person name="Alvarado L."/>
            <person name="Berlin A."/>
            <person name="Bochicchio J."/>
            <person name="Borenstein D."/>
            <person name="Chapman S."/>
            <person name="Chen Z."/>
            <person name="Engels R."/>
            <person name="Freedman E."/>
            <person name="Gellesch M."/>
            <person name="Goldberg J."/>
            <person name="Griggs A."/>
            <person name="Gujja S."/>
            <person name="Heiman D."/>
            <person name="Hepburn T."/>
            <person name="Howarth C."/>
            <person name="Jen D."/>
            <person name="Larson L."/>
            <person name="Lewis B."/>
            <person name="Mehta T."/>
            <person name="Park D."/>
            <person name="Pearson M."/>
            <person name="Roberts A."/>
            <person name="Saif S."/>
            <person name="Shenoy N."/>
            <person name="Sisk P."/>
            <person name="Stolte C."/>
            <person name="Sykes S."/>
            <person name="Thomson T."/>
            <person name="Walk T."/>
            <person name="White J."/>
            <person name="Yandava C."/>
            <person name="Burger G."/>
            <person name="Gray M.W."/>
            <person name="Holland P.W.H."/>
            <person name="King N."/>
            <person name="Lang F.B.F."/>
            <person name="Roger A.J."/>
            <person name="Ruiz-Trillo I."/>
            <person name="Lander E."/>
            <person name="Nusbaum C."/>
        </authorList>
    </citation>
    <scope>NUCLEOTIDE SEQUENCE [LARGE SCALE GENOMIC DNA]</scope>
    <source>
        <strain evidence="3 4">DAOM BR117</strain>
    </source>
</reference>
<dbReference type="AlphaFoldDB" id="A0A0L0HH38"/>
<dbReference type="STRING" id="645134.A0A0L0HH38"/>
<accession>A0A0L0HH38</accession>
<evidence type="ECO:0000313" key="3">
    <source>
        <dbReference type="EMBL" id="KND00781.1"/>
    </source>
</evidence>
<dbReference type="OrthoDB" id="2128064at2759"/>
<sequence>MYRMQTGIRLCRPHGLAPSPWQATIALTPWVRGSASECKKNANDGKSCTHTIKRHASSDENPFKTLAFWTHGYAWKRASVNTFRCLVGCSVGDLSALYYLQTHTQLPMHVTMGASMASGILTSVILETLLLQMTDGMNARQAYKTAVGMSLVSMLVMESVENVVSLNIGNTSIASVIVSMMSGYIAALPYNYYQLRKYNKACH</sequence>
<keyword evidence="1" id="KW-1133">Transmembrane helix</keyword>
<protein>
    <recommendedName>
        <fullName evidence="2">DUF4396 domain-containing protein</fullName>
    </recommendedName>
</protein>
<dbReference type="VEuPathDB" id="FungiDB:SPPG_03894"/>
<keyword evidence="4" id="KW-1185">Reference proteome</keyword>